<dbReference type="EMBL" id="WRPA01000012">
    <property type="protein sequence ID" value="MXR69752.1"/>
    <property type="molecule type" value="Genomic_DNA"/>
</dbReference>
<keyword evidence="2" id="KW-1185">Reference proteome</keyword>
<dbReference type="AlphaFoldDB" id="A0A6L7HZK1"/>
<evidence type="ECO:0000313" key="1">
    <source>
        <dbReference type="EMBL" id="MXR69752.1"/>
    </source>
</evidence>
<comment type="caution">
    <text evidence="1">The sequence shown here is derived from an EMBL/GenBank/DDBJ whole genome shotgun (WGS) entry which is preliminary data.</text>
</comment>
<dbReference type="Proteomes" id="UP000474778">
    <property type="component" value="Unassembled WGS sequence"/>
</dbReference>
<dbReference type="RefSeq" id="WP_160797169.1">
    <property type="nucleotide sequence ID" value="NZ_CANMWR010000029.1"/>
</dbReference>
<protein>
    <submittedName>
        <fullName evidence="1">Uncharacterized protein</fullName>
    </submittedName>
</protein>
<accession>A0A6L7HZK1</accession>
<organism evidence="1 2">
    <name type="scientific">Shewanella insulae</name>
    <dbReference type="NCBI Taxonomy" id="2681496"/>
    <lineage>
        <taxon>Bacteria</taxon>
        <taxon>Pseudomonadati</taxon>
        <taxon>Pseudomonadota</taxon>
        <taxon>Gammaproteobacteria</taxon>
        <taxon>Alteromonadales</taxon>
        <taxon>Shewanellaceae</taxon>
        <taxon>Shewanella</taxon>
    </lineage>
</organism>
<reference evidence="1 2" key="1">
    <citation type="submission" date="2019-12" db="EMBL/GenBank/DDBJ databases">
        <title>Shewanella insulae sp. nov., isolated from a tidal flat.</title>
        <authorList>
            <person name="Yoon J.-H."/>
        </authorList>
    </citation>
    <scope>NUCLEOTIDE SEQUENCE [LARGE SCALE GENOMIC DNA]</scope>
    <source>
        <strain evidence="1 2">JBTF-M18</strain>
    </source>
</reference>
<evidence type="ECO:0000313" key="2">
    <source>
        <dbReference type="Proteomes" id="UP000474778"/>
    </source>
</evidence>
<proteinExistence type="predicted"/>
<gene>
    <name evidence="1" type="ORF">GNT65_13905</name>
</gene>
<sequence>MTQANISKQQLIDRLTAWQQGKIGNEELQDWMVTHYDPDEVSIGQGECEWTVEAMNIVMNEYEIAKTEKFRQENAQLAIDFILADEARFNQTRHLFLQQGFRD</sequence>
<name>A0A6L7HZK1_9GAMM</name>